<accession>A0ACB7PAJ4</accession>
<name>A0ACB7PAJ4_9PEZI</name>
<sequence length="292" mass="32999">MQGDVTEDGLRQSIAAFAVSSVSCLIHIIYTRKSSLRLDWYILTISWLVFGIAGSCLAVLTARTRDVRLHLCLKGDAFLSAEILLIIAVGRPFVRLYQGLRVILPWWLHIPAAVGTVSYPLSLGLGLWILIYGKNEVIWAAPCVLSLVFFFFLGSLFLWWRHDKWKALGWWGFTLLAANLVAFVLAVVGASLRSDWLLLSQCLSRVVVVLLYDGRQWWTSLNGQEVWMYLSIRAGDRVWPKLRSLTGDMRTREGGSDAEDSLELGYGMDQAGVRKPRRVHMQEERVGTANWV</sequence>
<evidence type="ECO:0000313" key="1">
    <source>
        <dbReference type="EMBL" id="KAH6632460.1"/>
    </source>
</evidence>
<protein>
    <submittedName>
        <fullName evidence="1">Uncharacterized protein</fullName>
    </submittedName>
</protein>
<dbReference type="EMBL" id="JAGIZQ010000004">
    <property type="protein sequence ID" value="KAH6632460.1"/>
    <property type="molecule type" value="Genomic_DNA"/>
</dbReference>
<gene>
    <name evidence="1" type="ORF">F5144DRAFT_574129</name>
</gene>
<organism evidence="1 2">
    <name type="scientific">Chaetomium tenue</name>
    <dbReference type="NCBI Taxonomy" id="1854479"/>
    <lineage>
        <taxon>Eukaryota</taxon>
        <taxon>Fungi</taxon>
        <taxon>Dikarya</taxon>
        <taxon>Ascomycota</taxon>
        <taxon>Pezizomycotina</taxon>
        <taxon>Sordariomycetes</taxon>
        <taxon>Sordariomycetidae</taxon>
        <taxon>Sordariales</taxon>
        <taxon>Chaetomiaceae</taxon>
        <taxon>Chaetomium</taxon>
    </lineage>
</organism>
<comment type="caution">
    <text evidence="1">The sequence shown here is derived from an EMBL/GenBank/DDBJ whole genome shotgun (WGS) entry which is preliminary data.</text>
</comment>
<reference evidence="1 2" key="1">
    <citation type="journal article" date="2021" name="Nat. Commun.">
        <title>Genetic determinants of endophytism in the Arabidopsis root mycobiome.</title>
        <authorList>
            <person name="Mesny F."/>
            <person name="Miyauchi S."/>
            <person name="Thiergart T."/>
            <person name="Pickel B."/>
            <person name="Atanasova L."/>
            <person name="Karlsson M."/>
            <person name="Huettel B."/>
            <person name="Barry K.W."/>
            <person name="Haridas S."/>
            <person name="Chen C."/>
            <person name="Bauer D."/>
            <person name="Andreopoulos W."/>
            <person name="Pangilinan J."/>
            <person name="LaButti K."/>
            <person name="Riley R."/>
            <person name="Lipzen A."/>
            <person name="Clum A."/>
            <person name="Drula E."/>
            <person name="Henrissat B."/>
            <person name="Kohler A."/>
            <person name="Grigoriev I.V."/>
            <person name="Martin F.M."/>
            <person name="Hacquard S."/>
        </authorList>
    </citation>
    <scope>NUCLEOTIDE SEQUENCE [LARGE SCALE GENOMIC DNA]</scope>
    <source>
        <strain evidence="1 2">MPI-SDFR-AT-0079</strain>
    </source>
</reference>
<keyword evidence="2" id="KW-1185">Reference proteome</keyword>
<evidence type="ECO:0000313" key="2">
    <source>
        <dbReference type="Proteomes" id="UP000724584"/>
    </source>
</evidence>
<proteinExistence type="predicted"/>
<dbReference type="Proteomes" id="UP000724584">
    <property type="component" value="Unassembled WGS sequence"/>
</dbReference>